<reference evidence="1" key="1">
    <citation type="submission" date="2014-12" db="EMBL/GenBank/DDBJ databases">
        <title>Insight into the proteome of Arion vulgaris.</title>
        <authorList>
            <person name="Aradska J."/>
            <person name="Bulat T."/>
            <person name="Smidak R."/>
            <person name="Sarate P."/>
            <person name="Gangsoo J."/>
            <person name="Sialana F."/>
            <person name="Bilban M."/>
            <person name="Lubec G."/>
        </authorList>
    </citation>
    <scope>NUCLEOTIDE SEQUENCE</scope>
    <source>
        <tissue evidence="1">Skin</tissue>
    </source>
</reference>
<proteinExistence type="predicted"/>
<evidence type="ECO:0000313" key="1">
    <source>
        <dbReference type="EMBL" id="CEK81239.1"/>
    </source>
</evidence>
<gene>
    <name evidence="1" type="primary">ORF125018</name>
</gene>
<organism evidence="1">
    <name type="scientific">Arion vulgaris</name>
    <dbReference type="NCBI Taxonomy" id="1028688"/>
    <lineage>
        <taxon>Eukaryota</taxon>
        <taxon>Metazoa</taxon>
        <taxon>Spiralia</taxon>
        <taxon>Lophotrochozoa</taxon>
        <taxon>Mollusca</taxon>
        <taxon>Gastropoda</taxon>
        <taxon>Heterobranchia</taxon>
        <taxon>Euthyneura</taxon>
        <taxon>Panpulmonata</taxon>
        <taxon>Eupulmonata</taxon>
        <taxon>Stylommatophora</taxon>
        <taxon>Helicina</taxon>
        <taxon>Arionoidea</taxon>
        <taxon>Arionidae</taxon>
        <taxon>Arion</taxon>
    </lineage>
</organism>
<protein>
    <submittedName>
        <fullName evidence="1">Uncharacterized protein</fullName>
    </submittedName>
</protein>
<dbReference type="EMBL" id="HACG01034374">
    <property type="protein sequence ID" value="CEK81239.1"/>
    <property type="molecule type" value="Transcribed_RNA"/>
</dbReference>
<name>A0A0B7AJQ2_9EUPU</name>
<accession>A0A0B7AJQ2</accession>
<sequence length="52" mass="5805">MVRDTDNKESKHSRKKLVGGVIFGAMTKPEFIAGKNGNEELLNMCTLDEIHT</sequence>
<dbReference type="AlphaFoldDB" id="A0A0B7AJQ2"/>